<keyword evidence="1" id="KW-0472">Membrane</keyword>
<dbReference type="GeneID" id="24958704"/>
<dbReference type="Proteomes" id="UP000019434">
    <property type="component" value="Chromosome"/>
</dbReference>
<keyword evidence="3" id="KW-1185">Reference proteome</keyword>
<keyword evidence="1" id="KW-0812">Transmembrane</keyword>
<sequence length="95" mass="10774">MNWAVIVLLIAALLIYCTTFYRFMKETEGMKDERGRRINQAASEVTLIIVQTLLLASLVTVELFESINPSLLLALIFTVAVLGHSILRYHYAKVM</sequence>
<feature type="transmembrane region" description="Helical" evidence="1">
    <location>
        <begin position="45"/>
        <end position="64"/>
    </location>
</feature>
<dbReference type="AlphaFoldDB" id="W8NVT1"/>
<dbReference type="STRING" id="195522.BD01_1664"/>
<reference evidence="2 3" key="1">
    <citation type="submission" date="2014-02" db="EMBL/GenBank/DDBJ databases">
        <title>Genome Sequence of an Hyperthermophilic Archaeon, Thermococcus nautili 30-1, producing viral vesicles.</title>
        <authorList>
            <person name="Oberto J."/>
            <person name="Gaudin M."/>
            <person name="Cossu M."/>
            <person name="Gorlas A."/>
            <person name="Slesarev A."/>
            <person name="Marguet E."/>
            <person name="Forterre P."/>
        </authorList>
    </citation>
    <scope>NUCLEOTIDE SEQUENCE [LARGE SCALE GENOMIC DNA]</scope>
    <source>
        <strain evidence="2 3">30-1</strain>
    </source>
</reference>
<evidence type="ECO:0000256" key="1">
    <source>
        <dbReference type="SAM" id="Phobius"/>
    </source>
</evidence>
<evidence type="ECO:0000313" key="3">
    <source>
        <dbReference type="Proteomes" id="UP000019434"/>
    </source>
</evidence>
<dbReference type="eggNOG" id="arCOG04440">
    <property type="taxonomic scope" value="Archaea"/>
</dbReference>
<dbReference type="HOGENOM" id="CLU_2366377_0_0_2"/>
<dbReference type="InterPro" id="IPR019235">
    <property type="entry name" value="DUF2178_TM"/>
</dbReference>
<feature type="transmembrane region" description="Helical" evidence="1">
    <location>
        <begin position="6"/>
        <end position="24"/>
    </location>
</feature>
<protein>
    <submittedName>
        <fullName evidence="2">Uncharacterized protein</fullName>
    </submittedName>
</protein>
<gene>
    <name evidence="2" type="ORF">BD01_1664</name>
</gene>
<evidence type="ECO:0000313" key="2">
    <source>
        <dbReference type="EMBL" id="AHL23267.1"/>
    </source>
</evidence>
<proteinExistence type="predicted"/>
<dbReference type="OrthoDB" id="96209at2157"/>
<accession>W8NVT1</accession>
<name>W8NVT1_9EURY</name>
<keyword evidence="1" id="KW-1133">Transmembrane helix</keyword>
<organism evidence="2 3">
    <name type="scientific">Thermococcus nautili</name>
    <dbReference type="NCBI Taxonomy" id="195522"/>
    <lineage>
        <taxon>Archaea</taxon>
        <taxon>Methanobacteriati</taxon>
        <taxon>Methanobacteriota</taxon>
        <taxon>Thermococci</taxon>
        <taxon>Thermococcales</taxon>
        <taxon>Thermococcaceae</taxon>
        <taxon>Thermococcus</taxon>
    </lineage>
</organism>
<dbReference type="EMBL" id="CP007264">
    <property type="protein sequence ID" value="AHL23267.1"/>
    <property type="molecule type" value="Genomic_DNA"/>
</dbReference>
<dbReference type="RefSeq" id="WP_042691772.1">
    <property type="nucleotide sequence ID" value="NZ_CP007264.1"/>
</dbReference>
<dbReference type="KEGG" id="tnu:BD01_1664"/>
<feature type="transmembrane region" description="Helical" evidence="1">
    <location>
        <begin position="70"/>
        <end position="91"/>
    </location>
</feature>
<dbReference type="Pfam" id="PF09946">
    <property type="entry name" value="DUF2178"/>
    <property type="match status" value="1"/>
</dbReference>